<organism evidence="2 3">
    <name type="scientific">Sphingobacterium humi</name>
    <dbReference type="NCBI Taxonomy" id="1796905"/>
    <lineage>
        <taxon>Bacteria</taxon>
        <taxon>Pseudomonadati</taxon>
        <taxon>Bacteroidota</taxon>
        <taxon>Sphingobacteriia</taxon>
        <taxon>Sphingobacteriales</taxon>
        <taxon>Sphingobacteriaceae</taxon>
        <taxon>Sphingobacterium</taxon>
    </lineage>
</organism>
<keyword evidence="3" id="KW-1185">Reference proteome</keyword>
<gene>
    <name evidence="2" type="ORF">GQF63_00385</name>
</gene>
<feature type="chain" id="PRO_5026670944" evidence="1">
    <location>
        <begin position="20"/>
        <end position="215"/>
    </location>
</feature>
<reference evidence="2 3" key="1">
    <citation type="submission" date="2019-12" db="EMBL/GenBank/DDBJ databases">
        <authorList>
            <person name="Dong K."/>
        </authorList>
    </citation>
    <scope>NUCLEOTIDE SEQUENCE [LARGE SCALE GENOMIC DNA]</scope>
    <source>
        <strain evidence="2 3">JCM 31225</strain>
    </source>
</reference>
<evidence type="ECO:0000313" key="2">
    <source>
        <dbReference type="EMBL" id="MVZ60467.1"/>
    </source>
</evidence>
<comment type="caution">
    <text evidence="2">The sequence shown here is derived from an EMBL/GenBank/DDBJ whole genome shotgun (WGS) entry which is preliminary data.</text>
</comment>
<feature type="signal peptide" evidence="1">
    <location>
        <begin position="1"/>
        <end position="19"/>
    </location>
</feature>
<keyword evidence="1" id="KW-0732">Signal</keyword>
<dbReference type="EMBL" id="WSQA01000001">
    <property type="protein sequence ID" value="MVZ60467.1"/>
    <property type="molecule type" value="Genomic_DNA"/>
</dbReference>
<sequence length="215" mass="23628">MKTSYQGLLAILLSSICIACSDAQSAEDQNQESSTIVSKITETSATSSLSAVEKSMKELETRIELLKSSRPVEKETLKACFPTNILGLNRSSLEAAEGMALGIATAEAIYTSEDQEQEVQIHIMDGAGEQASAFAGLALLGYLAESEKITPNGFEKITDFHGKRARISETKEDDWQKASIEWYHKKRYQIRLKAEGLTLEQLAGFMDTLNLQALK</sequence>
<proteinExistence type="predicted"/>
<evidence type="ECO:0000256" key="1">
    <source>
        <dbReference type="SAM" id="SignalP"/>
    </source>
</evidence>
<dbReference type="RefSeq" id="WP_160367122.1">
    <property type="nucleotide sequence ID" value="NZ_WSQA01000001.1"/>
</dbReference>
<evidence type="ECO:0000313" key="3">
    <source>
        <dbReference type="Proteomes" id="UP000435036"/>
    </source>
</evidence>
<name>A0A6N8KTP4_9SPHI</name>
<protein>
    <submittedName>
        <fullName evidence="2">Uncharacterized protein</fullName>
    </submittedName>
</protein>
<dbReference type="AlphaFoldDB" id="A0A6N8KTP4"/>
<dbReference type="Proteomes" id="UP000435036">
    <property type="component" value="Unassembled WGS sequence"/>
</dbReference>
<accession>A0A6N8KTP4</accession>
<dbReference type="OrthoDB" id="1257726at2"/>